<evidence type="ECO:0000259" key="1">
    <source>
        <dbReference type="PROSITE" id="PS51833"/>
    </source>
</evidence>
<reference evidence="2 3" key="1">
    <citation type="journal article" date="2017" name="Antonie Van Leeuwenhoek">
        <title>Rhizobium rhizosphaerae sp. nov., a novel species isolated from rice rhizosphere.</title>
        <authorList>
            <person name="Zhao J.J."/>
            <person name="Zhang J."/>
            <person name="Zhang R.J."/>
            <person name="Zhang C.W."/>
            <person name="Yin H.Q."/>
            <person name="Zhang X.X."/>
        </authorList>
    </citation>
    <scope>NUCLEOTIDE SEQUENCE [LARGE SCALE GENOMIC DNA]</scope>
    <source>
        <strain evidence="2 3">E3</strain>
    </source>
</reference>
<keyword evidence="3" id="KW-1185">Reference proteome</keyword>
<sequence>MTDFLALKNDIHSRFDHLSLSLKLAQRQMGMESESIAFELTEQSDARRELLRVEKQAIRDKELNKRSHSSYVESIQNMVHDEVLSRMEVQLADPEKLFYEVLGFDPKLVELLDALSVKASSIAKIEPLAASMPWLYDELIKLINTPQYRKVDAKGKVVVVESLKVALSFLGIDNLKMIIPSIAFRRCLPQITDPFPEIKVRLQEASIGTAMSCKMLAKVSDLNSYNAFLIGLFHDFGKIVVVRLFFKNFEQVHREALIEAQNERKRDEHLALGEISPSETYLLKALSTHAYHLSAKFIGLMPFKRLALSEAINEFAENVAVNFMSPYAKVLAQGIAYNRYRMLKANKMISMEEAKDYLRQFYFPKGALSELKKTDLRNFDISLDEK</sequence>
<evidence type="ECO:0000313" key="2">
    <source>
        <dbReference type="EMBL" id="GAC16049.1"/>
    </source>
</evidence>
<dbReference type="PANTHER" id="PTHR33525">
    <property type="match status" value="1"/>
</dbReference>
<proteinExistence type="predicted"/>
<dbReference type="Pfam" id="PF08668">
    <property type="entry name" value="HDOD"/>
    <property type="match status" value="1"/>
</dbReference>
<dbReference type="Proteomes" id="UP000006334">
    <property type="component" value="Unassembled WGS sequence"/>
</dbReference>
<dbReference type="PANTHER" id="PTHR33525:SF4">
    <property type="entry name" value="CYCLIC DI-GMP PHOSPHODIESTERASE CDGJ"/>
    <property type="match status" value="1"/>
</dbReference>
<dbReference type="PROSITE" id="PS51833">
    <property type="entry name" value="HDOD"/>
    <property type="match status" value="1"/>
</dbReference>
<dbReference type="AlphaFoldDB" id="K6X601"/>
<dbReference type="InterPro" id="IPR052340">
    <property type="entry name" value="RNase_Y/CdgJ"/>
</dbReference>
<protein>
    <recommendedName>
        <fullName evidence="1">HDOD domain-containing protein</fullName>
    </recommendedName>
</protein>
<dbReference type="RefSeq" id="WP_008845852.1">
    <property type="nucleotide sequence ID" value="NZ_BAEN01000065.1"/>
</dbReference>
<gene>
    <name evidence="2" type="ORF">GLIP_3435</name>
</gene>
<dbReference type="eggNOG" id="COG1639">
    <property type="taxonomic scope" value="Bacteria"/>
</dbReference>
<organism evidence="2 3">
    <name type="scientific">Aliiglaciecola lipolytica E3</name>
    <dbReference type="NCBI Taxonomy" id="1127673"/>
    <lineage>
        <taxon>Bacteria</taxon>
        <taxon>Pseudomonadati</taxon>
        <taxon>Pseudomonadota</taxon>
        <taxon>Gammaproteobacteria</taxon>
        <taxon>Alteromonadales</taxon>
        <taxon>Alteromonadaceae</taxon>
        <taxon>Aliiglaciecola</taxon>
    </lineage>
</organism>
<dbReference type="OrthoDB" id="6233174at2"/>
<dbReference type="InterPro" id="IPR013976">
    <property type="entry name" value="HDOD"/>
</dbReference>
<dbReference type="Gene3D" id="1.10.3210.10">
    <property type="entry name" value="Hypothetical protein af1432"/>
    <property type="match status" value="1"/>
</dbReference>
<evidence type="ECO:0000313" key="3">
    <source>
        <dbReference type="Proteomes" id="UP000006334"/>
    </source>
</evidence>
<name>K6X601_9ALTE</name>
<accession>K6X601</accession>
<comment type="caution">
    <text evidence="2">The sequence shown here is derived from an EMBL/GenBank/DDBJ whole genome shotgun (WGS) entry which is preliminary data.</text>
</comment>
<dbReference type="EMBL" id="BAEN01000065">
    <property type="protein sequence ID" value="GAC16049.1"/>
    <property type="molecule type" value="Genomic_DNA"/>
</dbReference>
<dbReference type="SUPFAM" id="SSF109604">
    <property type="entry name" value="HD-domain/PDEase-like"/>
    <property type="match status" value="1"/>
</dbReference>
<feature type="domain" description="HDOD" evidence="1">
    <location>
        <begin position="101"/>
        <end position="307"/>
    </location>
</feature>
<dbReference type="STRING" id="1127673.GLIP_3435"/>